<dbReference type="EMBL" id="CAKOGL010000015">
    <property type="protein sequence ID" value="CAH2095294.1"/>
    <property type="molecule type" value="Genomic_DNA"/>
</dbReference>
<name>A0AAU9U921_EUPED</name>
<feature type="region of interest" description="Disordered" evidence="1">
    <location>
        <begin position="51"/>
        <end position="85"/>
    </location>
</feature>
<dbReference type="AlphaFoldDB" id="A0AAU9U921"/>
<comment type="caution">
    <text evidence="2">The sequence shown here is derived from an EMBL/GenBank/DDBJ whole genome shotgun (WGS) entry which is preliminary data.</text>
</comment>
<protein>
    <submittedName>
        <fullName evidence="2">Uncharacterized protein</fullName>
    </submittedName>
</protein>
<feature type="compositionally biased region" description="Basic and acidic residues" evidence="1">
    <location>
        <begin position="70"/>
        <end position="85"/>
    </location>
</feature>
<dbReference type="Proteomes" id="UP001153954">
    <property type="component" value="Unassembled WGS sequence"/>
</dbReference>
<keyword evidence="3" id="KW-1185">Reference proteome</keyword>
<evidence type="ECO:0000313" key="3">
    <source>
        <dbReference type="Proteomes" id="UP001153954"/>
    </source>
</evidence>
<proteinExistence type="predicted"/>
<evidence type="ECO:0000313" key="2">
    <source>
        <dbReference type="EMBL" id="CAH2095294.1"/>
    </source>
</evidence>
<gene>
    <name evidence="2" type="ORF">EEDITHA_LOCUS10766</name>
</gene>
<organism evidence="2 3">
    <name type="scientific">Euphydryas editha</name>
    <name type="common">Edith's checkerspot</name>
    <dbReference type="NCBI Taxonomy" id="104508"/>
    <lineage>
        <taxon>Eukaryota</taxon>
        <taxon>Metazoa</taxon>
        <taxon>Ecdysozoa</taxon>
        <taxon>Arthropoda</taxon>
        <taxon>Hexapoda</taxon>
        <taxon>Insecta</taxon>
        <taxon>Pterygota</taxon>
        <taxon>Neoptera</taxon>
        <taxon>Endopterygota</taxon>
        <taxon>Lepidoptera</taxon>
        <taxon>Glossata</taxon>
        <taxon>Ditrysia</taxon>
        <taxon>Papilionoidea</taxon>
        <taxon>Nymphalidae</taxon>
        <taxon>Nymphalinae</taxon>
        <taxon>Euphydryas</taxon>
    </lineage>
</organism>
<sequence>MTSTMFSALWPIILLDETVKMLEKILAARIVQHLEESGPDSFRETVTVQGGFYTGRPEHPEASLLNGGGQEKRSPGHLARPRERL</sequence>
<evidence type="ECO:0000256" key="1">
    <source>
        <dbReference type="SAM" id="MobiDB-lite"/>
    </source>
</evidence>
<accession>A0AAU9U921</accession>
<reference evidence="2" key="1">
    <citation type="submission" date="2022-03" db="EMBL/GenBank/DDBJ databases">
        <authorList>
            <person name="Tunstrom K."/>
        </authorList>
    </citation>
    <scope>NUCLEOTIDE SEQUENCE</scope>
</reference>